<evidence type="ECO:0000256" key="4">
    <source>
        <dbReference type="ARBA" id="ARBA00022989"/>
    </source>
</evidence>
<feature type="domain" description="ABC3 transporter permease C-terminal" evidence="7">
    <location>
        <begin position="278"/>
        <end position="390"/>
    </location>
</feature>
<feature type="transmembrane region" description="Helical" evidence="6">
    <location>
        <begin position="271"/>
        <end position="294"/>
    </location>
</feature>
<feature type="transmembrane region" description="Helical" evidence="6">
    <location>
        <begin position="31"/>
        <end position="51"/>
    </location>
</feature>
<sequence length="857" mass="92065">MNTDNSKGYQPGFRLAARFALREMRGGLRGFYVFIACIALGVAAIGGVASFSRGLTEGISAEGQAILGGDLSFSLVHRQANPEQLAHLQSIGDTSRISSLRAMARTQKAGNQTLVELKAVDDPYPLVGDFDLASGKELQSTITGRTDGLRNAVAEVALLARLGLNIGDKISVGKTTFNIADTIELEPDKLSSGMTVGPRLLISQAALADTGLIQPGSLVNYKYRVNIGWNVQEDQLQQIIDHTNELFPNAGWRIRSKLEAAPSLQRNIQRFAQFLTLIGITSLVVGGVGVANAVRSYMDTRREVIASFKCLGASGGFVFKVYLIQMMVLATIGIGIGMVLGALIPLAAMAALQSILPINAVQSVYPLQLLLGMAYGYLTALTFALWPLGRAHDIAPTVLFRDEVSTRNRYPKPLYIVSAAITLMLLAGLALVMAYDKSIAMIFIGACAGTYLLLLIVARLIMAAARRVPTVHSTELRLAITNIYRPGALTPSIVLSLGLGLSLLVALALIDGNLRRELNQAAQEQAPSFFFVDIQNHEKDAFQSFITEKTQGTDFNAVPMLRGNIVSLRNIPAADYPAPPEAEWILRGDRGITYSDSLPETSKITEGTWWPEDYSGEPLVSFADDNARELGLSIGDKVTINVLGRQISAKIANFRTVNWESMSINFVMVFSPNTFAGAPHTHLATVAWPGEATLQQELDLLKEVTQAFPTITSIRVKDAIAQVNELVGQLAWAIRGASSITLLASVLVLAGALAAGHQSRIYDAVILKTLGATRGRLIKAYVLEYLILGGTTAIFALFAGSLAAYFIITGVMDGTFALMPMTAVASIVGALVFTVGFGLLGTWRILGEKPAPVLRNL</sequence>
<dbReference type="OrthoDB" id="9775544at2"/>
<gene>
    <name evidence="9" type="primary">macB</name>
    <name evidence="9" type="ORF">PsAD2_03235</name>
</gene>
<comment type="subcellular location">
    <subcellularLocation>
        <location evidence="1">Cell membrane</location>
        <topology evidence="1">Multi-pass membrane protein</topology>
    </subcellularLocation>
</comment>
<feature type="transmembrane region" description="Helical" evidence="6">
    <location>
        <begin position="442"/>
        <end position="468"/>
    </location>
</feature>
<evidence type="ECO:0000259" key="8">
    <source>
        <dbReference type="Pfam" id="PF12704"/>
    </source>
</evidence>
<evidence type="ECO:0000256" key="1">
    <source>
        <dbReference type="ARBA" id="ARBA00004651"/>
    </source>
</evidence>
<dbReference type="GO" id="GO:0016787">
    <property type="term" value="F:hydrolase activity"/>
    <property type="evidence" value="ECO:0007669"/>
    <property type="project" value="UniProtKB-KW"/>
</dbReference>
<dbReference type="EMBL" id="LMCB01000040">
    <property type="protein sequence ID" value="KZL17032.1"/>
    <property type="molecule type" value="Genomic_DNA"/>
</dbReference>
<feature type="transmembrane region" description="Helical" evidence="6">
    <location>
        <begin position="785"/>
        <end position="808"/>
    </location>
</feature>
<keyword evidence="2" id="KW-1003">Cell membrane</keyword>
<dbReference type="STRING" id="989403.SAMN05421798_10240"/>
<feature type="transmembrane region" description="Helical" evidence="6">
    <location>
        <begin position="330"/>
        <end position="352"/>
    </location>
</feature>
<feature type="transmembrane region" description="Helical" evidence="6">
    <location>
        <begin position="814"/>
        <end position="840"/>
    </location>
</feature>
<protein>
    <submittedName>
        <fullName evidence="9">Macrolide export ATP-binding/permease protein MacB</fullName>
        <ecNumber evidence="9">3.6.3.-</ecNumber>
    </submittedName>
</protein>
<comment type="caution">
    <text evidence="9">The sequence shown here is derived from an EMBL/GenBank/DDBJ whole genome shotgun (WGS) entry which is preliminary data.</text>
</comment>
<dbReference type="RefSeq" id="WP_068008055.1">
    <property type="nucleotide sequence ID" value="NZ_FOFM01000002.1"/>
</dbReference>
<organism evidence="9 10">
    <name type="scientific">Pseudovibrio axinellae</name>
    <dbReference type="NCBI Taxonomy" id="989403"/>
    <lineage>
        <taxon>Bacteria</taxon>
        <taxon>Pseudomonadati</taxon>
        <taxon>Pseudomonadota</taxon>
        <taxon>Alphaproteobacteria</taxon>
        <taxon>Hyphomicrobiales</taxon>
        <taxon>Stappiaceae</taxon>
        <taxon>Pseudovibrio</taxon>
    </lineage>
</organism>
<evidence type="ECO:0000259" key="7">
    <source>
        <dbReference type="Pfam" id="PF02687"/>
    </source>
</evidence>
<keyword evidence="3 6" id="KW-0812">Transmembrane</keyword>
<proteinExistence type="predicted"/>
<dbReference type="PANTHER" id="PTHR30287:SF1">
    <property type="entry name" value="INNER MEMBRANE PROTEIN"/>
    <property type="match status" value="1"/>
</dbReference>
<keyword evidence="5 6" id="KW-0472">Membrane</keyword>
<dbReference type="EC" id="3.6.3.-" evidence="9"/>
<evidence type="ECO:0000256" key="6">
    <source>
        <dbReference type="SAM" id="Phobius"/>
    </source>
</evidence>
<evidence type="ECO:0000313" key="9">
    <source>
        <dbReference type="EMBL" id="KZL17032.1"/>
    </source>
</evidence>
<keyword evidence="4 6" id="KW-1133">Transmembrane helix</keyword>
<evidence type="ECO:0000256" key="5">
    <source>
        <dbReference type="ARBA" id="ARBA00023136"/>
    </source>
</evidence>
<keyword evidence="9" id="KW-0378">Hydrolase</keyword>
<keyword evidence="10" id="KW-1185">Reference proteome</keyword>
<feature type="transmembrane region" description="Helical" evidence="6">
    <location>
        <begin position="364"/>
        <end position="386"/>
    </location>
</feature>
<reference evidence="9 10" key="1">
    <citation type="journal article" date="2016" name="Front. Microbiol.">
        <title>Comparative Genomic Analysis Reveals a Diverse Repertoire of Genes Involved in Prokaryote-Eukaryote Interactions within the Pseudovibrio Genus.</title>
        <authorList>
            <person name="Romano S."/>
            <person name="Fernandez-Guerra A."/>
            <person name="Reen F.J."/>
            <person name="Glockner F.O."/>
            <person name="Crowley S.P."/>
            <person name="O'Sullivan O."/>
            <person name="Cotter P.D."/>
            <person name="Adams C."/>
            <person name="Dobson A.D."/>
            <person name="O'Gara F."/>
        </authorList>
    </citation>
    <scope>NUCLEOTIDE SEQUENCE [LARGE SCALE GENOMIC DNA]</scope>
    <source>
        <strain evidence="9 10">Ad2</strain>
    </source>
</reference>
<dbReference type="PANTHER" id="PTHR30287">
    <property type="entry name" value="MEMBRANE COMPONENT OF PREDICTED ABC SUPERFAMILY METABOLITE UPTAKE TRANSPORTER"/>
    <property type="match status" value="1"/>
</dbReference>
<keyword evidence="9" id="KW-0547">Nucleotide-binding</keyword>
<name>A0A165WY89_9HYPH</name>
<feature type="transmembrane region" description="Helical" evidence="6">
    <location>
        <begin position="488"/>
        <end position="510"/>
    </location>
</feature>
<dbReference type="InterPro" id="IPR038766">
    <property type="entry name" value="Membrane_comp_ABC_pdt"/>
</dbReference>
<feature type="transmembrane region" description="Helical" evidence="6">
    <location>
        <begin position="414"/>
        <end position="435"/>
    </location>
</feature>
<dbReference type="GO" id="GO:0005524">
    <property type="term" value="F:ATP binding"/>
    <property type="evidence" value="ECO:0007669"/>
    <property type="project" value="UniProtKB-KW"/>
</dbReference>
<dbReference type="Pfam" id="PF02687">
    <property type="entry name" value="FtsX"/>
    <property type="match status" value="2"/>
</dbReference>
<feature type="domain" description="ABC3 transporter permease C-terminal" evidence="7">
    <location>
        <begin position="737"/>
        <end position="849"/>
    </location>
</feature>
<dbReference type="PATRIC" id="fig|989403.3.peg.3470"/>
<keyword evidence="9" id="KW-0067">ATP-binding</keyword>
<dbReference type="Proteomes" id="UP000076577">
    <property type="component" value="Unassembled WGS sequence"/>
</dbReference>
<evidence type="ECO:0000256" key="3">
    <source>
        <dbReference type="ARBA" id="ARBA00022692"/>
    </source>
</evidence>
<accession>A0A165WY89</accession>
<dbReference type="InterPro" id="IPR025857">
    <property type="entry name" value="MacB_PCD"/>
</dbReference>
<dbReference type="AlphaFoldDB" id="A0A165WY89"/>
<dbReference type="InterPro" id="IPR003838">
    <property type="entry name" value="ABC3_permease_C"/>
</dbReference>
<evidence type="ECO:0000256" key="2">
    <source>
        <dbReference type="ARBA" id="ARBA00022475"/>
    </source>
</evidence>
<dbReference type="Pfam" id="PF12704">
    <property type="entry name" value="MacB_PCD"/>
    <property type="match status" value="1"/>
</dbReference>
<evidence type="ECO:0000313" key="10">
    <source>
        <dbReference type="Proteomes" id="UP000076577"/>
    </source>
</evidence>
<dbReference type="GO" id="GO:0005886">
    <property type="term" value="C:plasma membrane"/>
    <property type="evidence" value="ECO:0007669"/>
    <property type="project" value="UniProtKB-SubCell"/>
</dbReference>
<feature type="domain" description="MacB-like periplasmic core" evidence="8">
    <location>
        <begin position="35"/>
        <end position="207"/>
    </location>
</feature>